<gene>
    <name evidence="1" type="ORF">AVEN_9870_1</name>
</gene>
<dbReference type="Proteomes" id="UP000499080">
    <property type="component" value="Unassembled WGS sequence"/>
</dbReference>
<dbReference type="AlphaFoldDB" id="A0A4Y2EEK0"/>
<sequence>MSEHQIKNIKKPKEVKIQTHTNLIKLGLETATKFLGRKCVICAPLSNDEGRPLELATPLQSFRTTPTLVKNTAIVQAWYHFVIPNKSCPLMAGGAALSPWSSLALPHLLGYAEPV</sequence>
<name>A0A4Y2EEK0_ARAVE</name>
<accession>A0A4Y2EEK0</accession>
<protein>
    <submittedName>
        <fullName evidence="1">Uncharacterized protein</fullName>
    </submittedName>
</protein>
<dbReference type="EMBL" id="BGPR01000578">
    <property type="protein sequence ID" value="GBM27207.1"/>
    <property type="molecule type" value="Genomic_DNA"/>
</dbReference>
<comment type="caution">
    <text evidence="1">The sequence shown here is derived from an EMBL/GenBank/DDBJ whole genome shotgun (WGS) entry which is preliminary data.</text>
</comment>
<evidence type="ECO:0000313" key="1">
    <source>
        <dbReference type="EMBL" id="GBM27207.1"/>
    </source>
</evidence>
<evidence type="ECO:0000313" key="2">
    <source>
        <dbReference type="Proteomes" id="UP000499080"/>
    </source>
</evidence>
<reference evidence="1 2" key="1">
    <citation type="journal article" date="2019" name="Sci. Rep.">
        <title>Orb-weaving spider Araneus ventricosus genome elucidates the spidroin gene catalogue.</title>
        <authorList>
            <person name="Kono N."/>
            <person name="Nakamura H."/>
            <person name="Ohtoshi R."/>
            <person name="Moran D.A.P."/>
            <person name="Shinohara A."/>
            <person name="Yoshida Y."/>
            <person name="Fujiwara M."/>
            <person name="Mori M."/>
            <person name="Tomita M."/>
            <person name="Arakawa K."/>
        </authorList>
    </citation>
    <scope>NUCLEOTIDE SEQUENCE [LARGE SCALE GENOMIC DNA]</scope>
</reference>
<proteinExistence type="predicted"/>
<organism evidence="1 2">
    <name type="scientific">Araneus ventricosus</name>
    <name type="common">Orbweaver spider</name>
    <name type="synonym">Epeira ventricosa</name>
    <dbReference type="NCBI Taxonomy" id="182803"/>
    <lineage>
        <taxon>Eukaryota</taxon>
        <taxon>Metazoa</taxon>
        <taxon>Ecdysozoa</taxon>
        <taxon>Arthropoda</taxon>
        <taxon>Chelicerata</taxon>
        <taxon>Arachnida</taxon>
        <taxon>Araneae</taxon>
        <taxon>Araneomorphae</taxon>
        <taxon>Entelegynae</taxon>
        <taxon>Araneoidea</taxon>
        <taxon>Araneidae</taxon>
        <taxon>Araneus</taxon>
    </lineage>
</organism>
<keyword evidence="2" id="KW-1185">Reference proteome</keyword>